<evidence type="ECO:0000256" key="1">
    <source>
        <dbReference type="ARBA" id="ARBA00004141"/>
    </source>
</evidence>
<evidence type="ECO:0000256" key="2">
    <source>
        <dbReference type="ARBA" id="ARBA00022692"/>
    </source>
</evidence>
<keyword evidence="3 5" id="KW-1133">Transmembrane helix</keyword>
<feature type="transmembrane region" description="Helical" evidence="5">
    <location>
        <begin position="38"/>
        <end position="64"/>
    </location>
</feature>
<feature type="transmembrane region" description="Helical" evidence="5">
    <location>
        <begin position="7"/>
        <end position="32"/>
    </location>
</feature>
<gene>
    <name evidence="7" type="ORF">GZ085_02170</name>
</gene>
<dbReference type="InterPro" id="IPR002810">
    <property type="entry name" value="NfeD-like_C"/>
</dbReference>
<sequence length="141" mass="15280">MQAYLLWWILAAVLVGIELTSGTFYLLVYGVAAAAAGMVAWLGAGLLVQLLTASVIAVLGTLALRHWKRNTDHPESNVQDMDIGKTVQVESWQDGRGQVKYRGAVWDAEAESTSVDSSRELIIRAVKGNTLILGNLETVPQ</sequence>
<dbReference type="GO" id="GO:0005886">
    <property type="term" value="C:plasma membrane"/>
    <property type="evidence" value="ECO:0007669"/>
    <property type="project" value="TreeGrafter"/>
</dbReference>
<keyword evidence="4 5" id="KW-0472">Membrane</keyword>
<dbReference type="EMBL" id="JAAFGW010000017">
    <property type="protein sequence ID" value="NDP47195.1"/>
    <property type="molecule type" value="Genomic_DNA"/>
</dbReference>
<dbReference type="Proteomes" id="UP000483432">
    <property type="component" value="Unassembled WGS sequence"/>
</dbReference>
<comment type="subcellular location">
    <subcellularLocation>
        <location evidence="1">Membrane</location>
        <topology evidence="1">Multi-pass membrane protein</topology>
    </subcellularLocation>
</comment>
<dbReference type="Gene3D" id="2.40.50.140">
    <property type="entry name" value="Nucleic acid-binding proteins"/>
    <property type="match status" value="1"/>
</dbReference>
<evidence type="ECO:0000313" key="7">
    <source>
        <dbReference type="EMBL" id="NDP47195.1"/>
    </source>
</evidence>
<keyword evidence="2 5" id="KW-0812">Transmembrane</keyword>
<evidence type="ECO:0000256" key="3">
    <source>
        <dbReference type="ARBA" id="ARBA00022989"/>
    </source>
</evidence>
<dbReference type="PANTHER" id="PTHR33507">
    <property type="entry name" value="INNER MEMBRANE PROTEIN YBBJ"/>
    <property type="match status" value="1"/>
</dbReference>
<dbReference type="InterPro" id="IPR012340">
    <property type="entry name" value="NA-bd_OB-fold"/>
</dbReference>
<dbReference type="InterPro" id="IPR052165">
    <property type="entry name" value="Membrane_assoc_protease"/>
</dbReference>
<evidence type="ECO:0000313" key="8">
    <source>
        <dbReference type="Proteomes" id="UP000483432"/>
    </source>
</evidence>
<evidence type="ECO:0000259" key="6">
    <source>
        <dbReference type="Pfam" id="PF01957"/>
    </source>
</evidence>
<comment type="caution">
    <text evidence="7">The sequence shown here is derived from an EMBL/GenBank/DDBJ whole genome shotgun (WGS) entry which is preliminary data.</text>
</comment>
<proteinExistence type="predicted"/>
<protein>
    <submittedName>
        <fullName evidence="7">NfeD family protein</fullName>
    </submittedName>
</protein>
<evidence type="ECO:0000256" key="5">
    <source>
        <dbReference type="SAM" id="Phobius"/>
    </source>
</evidence>
<accession>A0A7C9K825</accession>
<reference evidence="7 8" key="1">
    <citation type="submission" date="2019-09" db="EMBL/GenBank/DDBJ databases">
        <title>H2 Metabolism Revealed by Metagenomic Analysis in Subglacial Sediment of East Antarctica.</title>
        <authorList>
            <person name="Yang Z."/>
            <person name="Zhang Y."/>
            <person name="Lv Y."/>
            <person name="Yan W."/>
            <person name="Xiao X."/>
            <person name="Sun B."/>
            <person name="Ma H."/>
        </authorList>
    </citation>
    <scope>NUCLEOTIDE SEQUENCE [LARGE SCALE GENOMIC DNA]</scope>
    <source>
        <strain evidence="7">Bin2_2</strain>
    </source>
</reference>
<name>A0A7C9K825_9PROT</name>
<feature type="domain" description="NfeD-like C-terminal" evidence="6">
    <location>
        <begin position="80"/>
        <end position="132"/>
    </location>
</feature>
<dbReference type="PANTHER" id="PTHR33507:SF3">
    <property type="entry name" value="INNER MEMBRANE PROTEIN YBBJ"/>
    <property type="match status" value="1"/>
</dbReference>
<dbReference type="AlphaFoldDB" id="A0A7C9K825"/>
<evidence type="ECO:0000256" key="4">
    <source>
        <dbReference type="ARBA" id="ARBA00023136"/>
    </source>
</evidence>
<dbReference type="Pfam" id="PF01957">
    <property type="entry name" value="NfeD"/>
    <property type="match status" value="1"/>
</dbReference>
<organism evidence="7 8">
    <name type="scientific">Sulfuriferula multivorans</name>
    <dbReference type="NCBI Taxonomy" id="1559896"/>
    <lineage>
        <taxon>Bacteria</taxon>
        <taxon>Pseudomonadati</taxon>
        <taxon>Pseudomonadota</taxon>
        <taxon>Betaproteobacteria</taxon>
        <taxon>Nitrosomonadales</taxon>
        <taxon>Sulfuricellaceae</taxon>
        <taxon>Sulfuriferula</taxon>
    </lineage>
</organism>